<evidence type="ECO:0000256" key="3">
    <source>
        <dbReference type="ARBA" id="ARBA00023163"/>
    </source>
</evidence>
<evidence type="ECO:0000256" key="5">
    <source>
        <dbReference type="SAM" id="MobiDB-lite"/>
    </source>
</evidence>
<feature type="region of interest" description="Disordered" evidence="5">
    <location>
        <begin position="142"/>
        <end position="197"/>
    </location>
</feature>
<keyword evidence="4" id="KW-0175">Coiled coil</keyword>
<dbReference type="CDD" id="cd12193">
    <property type="entry name" value="bZIP_GCN4"/>
    <property type="match status" value="1"/>
</dbReference>
<proteinExistence type="predicted"/>
<keyword evidence="2" id="KW-0238">DNA-binding</keyword>
<comment type="caution">
    <text evidence="7">The sequence shown here is derived from an EMBL/GenBank/DDBJ whole genome shotgun (WGS) entry which is preliminary data.</text>
</comment>
<dbReference type="Gene3D" id="3.30.160.60">
    <property type="entry name" value="Classic Zinc Finger"/>
    <property type="match status" value="1"/>
</dbReference>
<dbReference type="OrthoDB" id="2257100at2759"/>
<dbReference type="Pfam" id="PF07716">
    <property type="entry name" value="bZIP_2"/>
    <property type="match status" value="1"/>
</dbReference>
<dbReference type="EMBL" id="JAEPQZ010000021">
    <property type="protein sequence ID" value="KAG2171450.1"/>
    <property type="molecule type" value="Genomic_DNA"/>
</dbReference>
<dbReference type="PANTHER" id="PTHR23351:SF24">
    <property type="entry name" value="ACTIVATING TRANSCRIPTION FACTOR 3-RELATED"/>
    <property type="match status" value="1"/>
</dbReference>
<dbReference type="PROSITE" id="PS50217">
    <property type="entry name" value="BZIP"/>
    <property type="match status" value="1"/>
</dbReference>
<dbReference type="SMART" id="SM00338">
    <property type="entry name" value="BRLZ"/>
    <property type="match status" value="1"/>
</dbReference>
<dbReference type="SUPFAM" id="SSF57959">
    <property type="entry name" value="Leucine zipper domain"/>
    <property type="match status" value="1"/>
</dbReference>
<dbReference type="InterPro" id="IPR046347">
    <property type="entry name" value="bZIP_sf"/>
</dbReference>
<evidence type="ECO:0000256" key="2">
    <source>
        <dbReference type="ARBA" id="ARBA00023125"/>
    </source>
</evidence>
<reference evidence="7" key="1">
    <citation type="submission" date="2020-12" db="EMBL/GenBank/DDBJ databases">
        <title>Metabolic potential, ecology and presence of endohyphal bacteria is reflected in genomic diversity of Mucoromycotina.</title>
        <authorList>
            <person name="Muszewska A."/>
            <person name="Okrasinska A."/>
            <person name="Steczkiewicz K."/>
            <person name="Drgas O."/>
            <person name="Orlowska M."/>
            <person name="Perlinska-Lenart U."/>
            <person name="Aleksandrzak-Piekarczyk T."/>
            <person name="Szatraj K."/>
            <person name="Zielenkiewicz U."/>
            <person name="Pilsyk S."/>
            <person name="Malc E."/>
            <person name="Mieczkowski P."/>
            <person name="Kruszewska J.S."/>
            <person name="Biernat P."/>
            <person name="Pawlowska J."/>
        </authorList>
    </citation>
    <scope>NUCLEOTIDE SEQUENCE</scope>
    <source>
        <strain evidence="7">WA0000067209</strain>
    </source>
</reference>
<dbReference type="AlphaFoldDB" id="A0A8H7PCN8"/>
<dbReference type="PROSITE" id="PS00036">
    <property type="entry name" value="BZIP_BASIC"/>
    <property type="match status" value="1"/>
</dbReference>
<feature type="domain" description="BZIP" evidence="6">
    <location>
        <begin position="203"/>
        <end position="260"/>
    </location>
</feature>
<accession>A0A8H7PCN8</accession>
<gene>
    <name evidence="7" type="ORF">INT43_009111</name>
</gene>
<evidence type="ECO:0000313" key="8">
    <source>
        <dbReference type="Proteomes" id="UP000654370"/>
    </source>
</evidence>
<dbReference type="InterPro" id="IPR004827">
    <property type="entry name" value="bZIP"/>
</dbReference>
<dbReference type="GO" id="GO:0000981">
    <property type="term" value="F:DNA-binding transcription factor activity, RNA polymerase II-specific"/>
    <property type="evidence" value="ECO:0007669"/>
    <property type="project" value="TreeGrafter"/>
</dbReference>
<sequence length="283" mass="30398">MNNIQQQPIVAMHNPLGFTDLFSGLNQHDNSKPASFDNLLDAWLANDLTQAGLLPPKEEVTSPFLVDSPNNESISDCSQDSTPASSAASVMDAVPYSDPFVALFPDIGMSTAVISPPLTPAAANIKPAAPKAIAPRLANIAPKPPMPIAPRPSSSPLVLPDTSRFTTLSSGKRSRESTRQGMCSSSSSSISSGSDDMDEIALKRQKNTDAARRSRLKKLVKMECLEKNVAELEADNSKLNTRVAVLESEKNGLEAKERSLEERVRSLEAQLAEAHKALTSIKH</sequence>
<dbReference type="PANTHER" id="PTHR23351">
    <property type="entry name" value="FOS TRANSCRIPTION FACTOR-RELATED"/>
    <property type="match status" value="1"/>
</dbReference>
<organism evidence="7 8">
    <name type="scientific">Mortierella isabellina</name>
    <name type="common">Filamentous fungus</name>
    <name type="synonym">Umbelopsis isabellina</name>
    <dbReference type="NCBI Taxonomy" id="91625"/>
    <lineage>
        <taxon>Eukaryota</taxon>
        <taxon>Fungi</taxon>
        <taxon>Fungi incertae sedis</taxon>
        <taxon>Mucoromycota</taxon>
        <taxon>Mucoromycotina</taxon>
        <taxon>Umbelopsidomycetes</taxon>
        <taxon>Umbelopsidales</taxon>
        <taxon>Umbelopsidaceae</taxon>
        <taxon>Umbelopsis</taxon>
    </lineage>
</organism>
<dbReference type="Proteomes" id="UP000654370">
    <property type="component" value="Unassembled WGS sequence"/>
</dbReference>
<dbReference type="InterPro" id="IPR000837">
    <property type="entry name" value="AP-1"/>
</dbReference>
<keyword evidence="1" id="KW-0805">Transcription regulation</keyword>
<keyword evidence="8" id="KW-1185">Reference proteome</keyword>
<evidence type="ECO:0000256" key="1">
    <source>
        <dbReference type="ARBA" id="ARBA00023015"/>
    </source>
</evidence>
<keyword evidence="3" id="KW-0804">Transcription</keyword>
<name>A0A8H7PCN8_MORIS</name>
<evidence type="ECO:0000313" key="7">
    <source>
        <dbReference type="EMBL" id="KAG2171450.1"/>
    </source>
</evidence>
<dbReference type="GO" id="GO:0005634">
    <property type="term" value="C:nucleus"/>
    <property type="evidence" value="ECO:0007669"/>
    <property type="project" value="TreeGrafter"/>
</dbReference>
<evidence type="ECO:0000259" key="6">
    <source>
        <dbReference type="PROSITE" id="PS50217"/>
    </source>
</evidence>
<feature type="coiled-coil region" evidence="4">
    <location>
        <begin position="215"/>
        <end position="277"/>
    </location>
</feature>
<protein>
    <recommendedName>
        <fullName evidence="6">BZIP domain-containing protein</fullName>
    </recommendedName>
</protein>
<evidence type="ECO:0000256" key="4">
    <source>
        <dbReference type="SAM" id="Coils"/>
    </source>
</evidence>
<feature type="compositionally biased region" description="Low complexity" evidence="5">
    <location>
        <begin position="184"/>
        <end position="194"/>
    </location>
</feature>
<dbReference type="GO" id="GO:0000978">
    <property type="term" value="F:RNA polymerase II cis-regulatory region sequence-specific DNA binding"/>
    <property type="evidence" value="ECO:0007669"/>
    <property type="project" value="TreeGrafter"/>
</dbReference>